<evidence type="ECO:0000256" key="2">
    <source>
        <dbReference type="ARBA" id="ARBA00022670"/>
    </source>
</evidence>
<dbReference type="Pfam" id="PF05577">
    <property type="entry name" value="Peptidase_S28"/>
    <property type="match status" value="2"/>
</dbReference>
<evidence type="ECO:0000256" key="6">
    <source>
        <dbReference type="SAM" id="SignalP"/>
    </source>
</evidence>
<dbReference type="AlphaFoldDB" id="A0A1I7XDJ0"/>
<proteinExistence type="inferred from homology"/>
<evidence type="ECO:0000256" key="3">
    <source>
        <dbReference type="ARBA" id="ARBA00022729"/>
    </source>
</evidence>
<keyword evidence="4" id="KW-0378">Hydrolase</keyword>
<keyword evidence="8" id="KW-1185">Reference proteome</keyword>
<dbReference type="InterPro" id="IPR029058">
    <property type="entry name" value="AB_hydrolase_fold"/>
</dbReference>
<dbReference type="InterPro" id="IPR042269">
    <property type="entry name" value="Ser_carbopepase_S28_SKS"/>
</dbReference>
<dbReference type="GO" id="GO:0006508">
    <property type="term" value="P:proteolysis"/>
    <property type="evidence" value="ECO:0007669"/>
    <property type="project" value="UniProtKB-KW"/>
</dbReference>
<sequence length="1200" mass="137634">MLLRTSILLLIPIWICTGHTSFHQGRPRFGMKIEHQFKTEKINNFARGYGASEGNFDQKLDHFSNSTSTWSQHYYWNEQYSNTKQSTVFLMLGGEGPESKSWVENEDYPFIKWAKQFRAFVFSLEHRFYGKSQPTSNLTIENLKYLSSQQAIEDVALFINTMNKHFNFNSPTWIVFGGSYAGALALWARQKHPELIAGAVGSSAPLQAVMDFWQYLQVVESSLQQPKYGECANRVKQGFQSITELMSTTEGREQLSKTFTYVLILYLSLNITLYSSFAAYDNKNFINTPNSYKKYIKSLQNETFSDNNSKFHLLVFVWRFLLFKCLEEIFRLNSVVAFHYSGDERAWTWQQCTEFGYFQSTDANTIFGAVTPNNLFINICRDVFGKNYNADFIAESVHKTLKYYGGADGYTGTNVIIPNGSLDPWHVLGKTKNSTNPSVIVYSIKGGAHCSDMYPVTEKPNPDIIKLHEIITNNLDKWINGPLNQVTAVKINNTWSGPQEFVETPTRIKRSLKPTRKIDNNKEMTREYPTSTQFRKMHFGRPPLGFTPYLGTGESRESTGYENGVFSQPYDHFDNQNPKRFQQRYHKNGQFSKEGGRNFLIIGGEGPANKNWVLDTKLPILKWAQEFEATVYLLEHRYYGNSTVQRDQDKPNSELKYLTSLQMLYDVAEFIKQTNIKLGGNPMWITFGGSYSGALSLWMRELFPDLVRGAVGSSAPLQAKMDFYEYLQVVEASIRRYNNTCAENIGKAFKEMHELVLTPEGRKNLSDTFTLQPEWNNTSKLDDTSVQYFFSKIFGQFQSAVLNNGVNNGAYSTGYGISEMCNLMLNSKKEPLQNVADFNEYMITFYTGTNFTHTENDYNEYVEYLKSPSDTAGQSTRYWMWQTCTEFGYFSSTDLGDGIFGSPTPLNMYTKMCEDVFGKEHTTDNIEKKVAETNRLYGGKNNYTGTNVFIPNGSLDPWHVLGKLNSNDSSVVPFLINGTAHCADIYPARPEDMPGLADAKQRRQQLWCHKQKLEQLMNVVFSDECTFQIDFNSRSYFIQKGSYFDRLRPCAKYPVNIHVWGEILVRSATTLAIFPEKFRLDSEKYCQIIREIYVPFNNLAYNGFSRLVQGNAPSHQSAYTKRMFEENNVAFLSWPAESPDLNPVELVWGSMKNHIKNIVRPINLDELIEGVSCYWNEVMKPDKCSAYINTIHIRITDVIA</sequence>
<name>A0A1I7XDJ0_HETBA</name>
<dbReference type="FunFam" id="1.20.120.980:FF:000003">
    <property type="entry name" value="Serine protease 16"/>
    <property type="match status" value="1"/>
</dbReference>
<evidence type="ECO:0000259" key="7">
    <source>
        <dbReference type="Pfam" id="PF13358"/>
    </source>
</evidence>
<feature type="chain" id="PRO_5009311122" evidence="6">
    <location>
        <begin position="19"/>
        <end position="1200"/>
    </location>
</feature>
<dbReference type="PANTHER" id="PTHR11010">
    <property type="entry name" value="PROTEASE S28 PRO-X CARBOXYPEPTIDASE-RELATED"/>
    <property type="match status" value="1"/>
</dbReference>
<dbReference type="WBParaSite" id="Hba_15770">
    <property type="protein sequence ID" value="Hba_15770"/>
    <property type="gene ID" value="Hba_15770"/>
</dbReference>
<organism evidence="8 9">
    <name type="scientific">Heterorhabditis bacteriophora</name>
    <name type="common">Entomopathogenic nematode worm</name>
    <dbReference type="NCBI Taxonomy" id="37862"/>
    <lineage>
        <taxon>Eukaryota</taxon>
        <taxon>Metazoa</taxon>
        <taxon>Ecdysozoa</taxon>
        <taxon>Nematoda</taxon>
        <taxon>Chromadorea</taxon>
        <taxon>Rhabditida</taxon>
        <taxon>Rhabditina</taxon>
        <taxon>Rhabditomorpha</taxon>
        <taxon>Strongyloidea</taxon>
        <taxon>Heterorhabditidae</taxon>
        <taxon>Heterorhabditis</taxon>
    </lineage>
</organism>
<dbReference type="Gene3D" id="1.20.120.980">
    <property type="entry name" value="Serine carboxypeptidase S28, SKS domain"/>
    <property type="match status" value="2"/>
</dbReference>
<evidence type="ECO:0000313" key="9">
    <source>
        <dbReference type="WBParaSite" id="Hba_15770"/>
    </source>
</evidence>
<evidence type="ECO:0000256" key="1">
    <source>
        <dbReference type="ARBA" id="ARBA00011079"/>
    </source>
</evidence>
<dbReference type="InterPro" id="IPR008758">
    <property type="entry name" value="Peptidase_S28"/>
</dbReference>
<feature type="domain" description="Tc1-like transposase DDE" evidence="7">
    <location>
        <begin position="1019"/>
        <end position="1167"/>
    </location>
</feature>
<comment type="similarity">
    <text evidence="1">Belongs to the peptidase S28 family.</text>
</comment>
<keyword evidence="2" id="KW-0645">Protease</keyword>
<keyword evidence="3 6" id="KW-0732">Signal</keyword>
<accession>A0A1I7XDJ0</accession>
<keyword evidence="5" id="KW-0325">Glycoprotein</keyword>
<dbReference type="Proteomes" id="UP000095283">
    <property type="component" value="Unplaced"/>
</dbReference>
<dbReference type="GO" id="GO:0070008">
    <property type="term" value="F:serine-type exopeptidase activity"/>
    <property type="evidence" value="ECO:0007669"/>
    <property type="project" value="InterPro"/>
</dbReference>
<dbReference type="SUPFAM" id="SSF53474">
    <property type="entry name" value="alpha/beta-Hydrolases"/>
    <property type="match status" value="2"/>
</dbReference>
<reference evidence="9" key="1">
    <citation type="submission" date="2016-11" db="UniProtKB">
        <authorList>
            <consortium name="WormBaseParasite"/>
        </authorList>
    </citation>
    <scope>IDENTIFICATION</scope>
</reference>
<dbReference type="Gene3D" id="3.40.50.1820">
    <property type="entry name" value="alpha/beta hydrolase"/>
    <property type="match status" value="2"/>
</dbReference>
<dbReference type="Pfam" id="PF13358">
    <property type="entry name" value="DDE_3"/>
    <property type="match status" value="1"/>
</dbReference>
<dbReference type="PANTHER" id="PTHR11010:SF105">
    <property type="entry name" value="PEPTIDASE S28-RELATED"/>
    <property type="match status" value="1"/>
</dbReference>
<evidence type="ECO:0000256" key="4">
    <source>
        <dbReference type="ARBA" id="ARBA00022801"/>
    </source>
</evidence>
<feature type="signal peptide" evidence="6">
    <location>
        <begin position="1"/>
        <end position="18"/>
    </location>
</feature>
<dbReference type="InterPro" id="IPR038717">
    <property type="entry name" value="Tc1-like_DDE_dom"/>
</dbReference>
<evidence type="ECO:0000313" key="8">
    <source>
        <dbReference type="Proteomes" id="UP000095283"/>
    </source>
</evidence>
<protein>
    <submittedName>
        <fullName evidence="9">DDE_3 domain-containing protein</fullName>
    </submittedName>
</protein>
<evidence type="ECO:0000256" key="5">
    <source>
        <dbReference type="ARBA" id="ARBA00023180"/>
    </source>
</evidence>
<dbReference type="GO" id="GO:0008239">
    <property type="term" value="F:dipeptidyl-peptidase activity"/>
    <property type="evidence" value="ECO:0007669"/>
    <property type="project" value="TreeGrafter"/>
</dbReference>